<evidence type="ECO:0000259" key="3">
    <source>
        <dbReference type="Pfam" id="PF04967"/>
    </source>
</evidence>
<name>A0A343TLP3_9EURY</name>
<feature type="domain" description="DmsR-like N-terminal" evidence="4">
    <location>
        <begin position="89"/>
        <end position="149"/>
    </location>
</feature>
<keyword evidence="2" id="KW-0804">Transcription</keyword>
<evidence type="ECO:0000313" key="6">
    <source>
        <dbReference type="Proteomes" id="UP000263012"/>
    </source>
</evidence>
<organism evidence="5 6">
    <name type="scientific">Halalkaliarchaeum desulfuricum</name>
    <dbReference type="NCBI Taxonomy" id="2055893"/>
    <lineage>
        <taxon>Archaea</taxon>
        <taxon>Methanobacteriati</taxon>
        <taxon>Methanobacteriota</taxon>
        <taxon>Stenosarchaea group</taxon>
        <taxon>Halobacteria</taxon>
        <taxon>Halobacteriales</taxon>
        <taxon>Haloferacaceae</taxon>
        <taxon>Halalkaliarchaeum</taxon>
    </lineage>
</organism>
<dbReference type="InterPro" id="IPR007050">
    <property type="entry name" value="HTH_bacterioopsin"/>
</dbReference>
<sequence length="222" mass="24467">MSIQEYGGNTGESIDRTTGNCVRLELRLRPGDAYSCPLTRPFDSSGGDPVSSRRFGETDVSDIQFARSETGCLIDFVLESGEVVSTSGRGGNASCLCDTFQRFDCVPKYTDVSDGWLHVTTHIRERNRIRPLVSELKSVVEAVVVDRLVVTEPGNCNNLVLFDRSTLTEKQREAVEAAIERGYFSSGTDVCLEEIARDLDIGKSALSERLRTAQSKLVTNLF</sequence>
<dbReference type="InterPro" id="IPR056433">
    <property type="entry name" value="DmsR-like_N"/>
</dbReference>
<dbReference type="Pfam" id="PF04967">
    <property type="entry name" value="HTH_10"/>
    <property type="match status" value="1"/>
</dbReference>
<dbReference type="Pfam" id="PF24277">
    <property type="entry name" value="DmsR_N"/>
    <property type="match status" value="1"/>
</dbReference>
<feature type="domain" description="HTH bat-type" evidence="3">
    <location>
        <begin position="167"/>
        <end position="219"/>
    </location>
</feature>
<dbReference type="EMBL" id="CP025066">
    <property type="protein sequence ID" value="AUX10015.1"/>
    <property type="molecule type" value="Genomic_DNA"/>
</dbReference>
<evidence type="ECO:0000259" key="4">
    <source>
        <dbReference type="Pfam" id="PF24277"/>
    </source>
</evidence>
<dbReference type="AlphaFoldDB" id="A0A343TLP3"/>
<proteinExistence type="predicted"/>
<keyword evidence="6" id="KW-1185">Reference proteome</keyword>
<dbReference type="PANTHER" id="PTHR34236">
    <property type="entry name" value="DIMETHYL SULFOXIDE REDUCTASE TRANSCRIPTIONAL ACTIVATOR"/>
    <property type="match status" value="1"/>
</dbReference>
<accession>A0A343TLP3</accession>
<evidence type="ECO:0000256" key="2">
    <source>
        <dbReference type="ARBA" id="ARBA00023163"/>
    </source>
</evidence>
<evidence type="ECO:0000256" key="1">
    <source>
        <dbReference type="ARBA" id="ARBA00023015"/>
    </source>
</evidence>
<protein>
    <submittedName>
        <fullName evidence="5">Bacterio-opsin activator HTH domain protein</fullName>
    </submittedName>
</protein>
<dbReference type="PANTHER" id="PTHR34236:SF1">
    <property type="entry name" value="DIMETHYL SULFOXIDE REDUCTASE TRANSCRIPTIONAL ACTIVATOR"/>
    <property type="match status" value="1"/>
</dbReference>
<dbReference type="Proteomes" id="UP000263012">
    <property type="component" value="Chromosome"/>
</dbReference>
<gene>
    <name evidence="5" type="ORF">AArcSl_2393</name>
</gene>
<evidence type="ECO:0000313" key="5">
    <source>
        <dbReference type="EMBL" id="AUX10015.1"/>
    </source>
</evidence>
<keyword evidence="1" id="KW-0805">Transcription regulation</keyword>
<dbReference type="KEGG" id="hdf:AArcSl_2393"/>
<reference evidence="6" key="1">
    <citation type="submission" date="2017-11" db="EMBL/GenBank/DDBJ databases">
        <title>Phenotypic and genomic properties of facultatively anaerobic sulfur-reducing natronoarchaea from hypersaline soda lakes.</title>
        <authorList>
            <person name="Sorokin D.Y."/>
            <person name="Kublanov I.V."/>
            <person name="Roman P."/>
            <person name="Sinninghe Damste J.S."/>
            <person name="Golyshin P.N."/>
            <person name="Rojo D."/>
            <person name="Ciordia S."/>
            <person name="Mena M.D.C."/>
            <person name="Ferrer M."/>
            <person name="Messina E."/>
            <person name="Smedile F."/>
            <person name="La Spada G."/>
            <person name="La Cono V."/>
            <person name="Yakimov M.M."/>
        </authorList>
    </citation>
    <scope>NUCLEOTIDE SEQUENCE [LARGE SCALE GENOMIC DNA]</scope>
    <source>
        <strain evidence="6">AArc-Sl</strain>
    </source>
</reference>